<dbReference type="PRINTS" id="PR00367">
    <property type="entry name" value="ETHRSPELEMNT"/>
</dbReference>
<dbReference type="SUPFAM" id="SSF54171">
    <property type="entry name" value="DNA-binding domain"/>
    <property type="match status" value="1"/>
</dbReference>
<dbReference type="CDD" id="cd00018">
    <property type="entry name" value="AP2"/>
    <property type="match status" value="1"/>
</dbReference>
<dbReference type="PROSITE" id="PS51032">
    <property type="entry name" value="AP2_ERF"/>
    <property type="match status" value="1"/>
</dbReference>
<feature type="compositionally biased region" description="Polar residues" evidence="9">
    <location>
        <begin position="9"/>
        <end position="24"/>
    </location>
</feature>
<feature type="non-terminal residue" evidence="11">
    <location>
        <position position="1"/>
    </location>
</feature>
<sequence>HTHTHTHTQTSLRSLHPSPSSMLTGQMGGFEEASTGRSSGSPQGAGADGERRYKGVRRRKWGKWVSEVRVPGTRERLWLGSYATQEAAAVAYDTAVFYLRGPSSSACLNFPSRLPPFAWRGMSPRSIQKAATDSGMAADAYMVDQSPGFGPQPPEGGGQGRPSWGEVEGDGAACGANGWGDGGDLDISVDDMEVYL</sequence>
<dbReference type="InterPro" id="IPR016177">
    <property type="entry name" value="DNA-bd_dom_sf"/>
</dbReference>
<dbReference type="GO" id="GO:0003677">
    <property type="term" value="F:DNA binding"/>
    <property type="evidence" value="ECO:0007669"/>
    <property type="project" value="UniProtKB-KW"/>
</dbReference>
<comment type="function">
    <text evidence="8">Probably acts as a transcriptional activator. Binds to the GCC-box pathogenesis-related promoter element. May be involved in the regulation of gene expression by stress factors and by components of stress signal transduction pathways.</text>
</comment>
<keyword evidence="2" id="KW-0936">Ethylene signaling pathway</keyword>
<keyword evidence="5" id="KW-0804">Transcription</keyword>
<comment type="similarity">
    <text evidence="7">Belongs to the AP2/ERF transcription factor family. ERF subfamily.</text>
</comment>
<reference evidence="11" key="1">
    <citation type="submission" date="2015-07" db="EMBL/GenBank/DDBJ databases">
        <title>Transcriptome Assembly of Anthurium amnicola.</title>
        <authorList>
            <person name="Suzuki J."/>
        </authorList>
    </citation>
    <scope>NUCLEOTIDE SEQUENCE</scope>
</reference>
<comment type="subcellular location">
    <subcellularLocation>
        <location evidence="1">Nucleus</location>
    </subcellularLocation>
</comment>
<evidence type="ECO:0000256" key="5">
    <source>
        <dbReference type="ARBA" id="ARBA00023163"/>
    </source>
</evidence>
<protein>
    <submittedName>
        <fullName evidence="11">Ethylene-responsive transcription factor ERF019</fullName>
    </submittedName>
</protein>
<dbReference type="FunFam" id="3.30.730.10:FF:000001">
    <property type="entry name" value="Ethylene-responsive transcription factor 2"/>
    <property type="match status" value="1"/>
</dbReference>
<gene>
    <name evidence="11" type="primary">ERF019_0</name>
    <name evidence="11" type="ORF">g.118152</name>
</gene>
<dbReference type="PANTHER" id="PTHR31729">
    <property type="entry name" value="ETHYLENE-RESPONSIVE TRANSCRIPTION FACTOR RAP2-1-RELATED"/>
    <property type="match status" value="1"/>
</dbReference>
<evidence type="ECO:0000256" key="9">
    <source>
        <dbReference type="SAM" id="MobiDB-lite"/>
    </source>
</evidence>
<evidence type="ECO:0000256" key="1">
    <source>
        <dbReference type="ARBA" id="ARBA00004123"/>
    </source>
</evidence>
<dbReference type="GO" id="GO:0005634">
    <property type="term" value="C:nucleus"/>
    <property type="evidence" value="ECO:0007669"/>
    <property type="project" value="UniProtKB-SubCell"/>
</dbReference>
<feature type="domain" description="AP2/ERF" evidence="10">
    <location>
        <begin position="52"/>
        <end position="111"/>
    </location>
</feature>
<evidence type="ECO:0000256" key="8">
    <source>
        <dbReference type="ARBA" id="ARBA00037379"/>
    </source>
</evidence>
<dbReference type="SMART" id="SM00380">
    <property type="entry name" value="AP2"/>
    <property type="match status" value="1"/>
</dbReference>
<dbReference type="Pfam" id="PF00847">
    <property type="entry name" value="AP2"/>
    <property type="match status" value="1"/>
</dbReference>
<feature type="region of interest" description="Disordered" evidence="9">
    <location>
        <begin position="146"/>
        <end position="180"/>
    </location>
</feature>
<dbReference type="AlphaFoldDB" id="A0A1D1XI95"/>
<evidence type="ECO:0000256" key="3">
    <source>
        <dbReference type="ARBA" id="ARBA00023015"/>
    </source>
</evidence>
<evidence type="ECO:0000256" key="4">
    <source>
        <dbReference type="ARBA" id="ARBA00023125"/>
    </source>
</evidence>
<evidence type="ECO:0000313" key="11">
    <source>
        <dbReference type="EMBL" id="JAT42106.1"/>
    </source>
</evidence>
<accession>A0A1D1XI95</accession>
<dbReference type="GO" id="GO:0003700">
    <property type="term" value="F:DNA-binding transcription factor activity"/>
    <property type="evidence" value="ECO:0007669"/>
    <property type="project" value="InterPro"/>
</dbReference>
<dbReference type="PANTHER" id="PTHR31729:SF0">
    <property type="entry name" value="ETHYLENE-RESPONSIVE TRANSCRIPTION FACTOR RAP2-10"/>
    <property type="match status" value="1"/>
</dbReference>
<keyword evidence="3" id="KW-0805">Transcription regulation</keyword>
<name>A0A1D1XI95_9ARAE</name>
<proteinExistence type="inferred from homology"/>
<dbReference type="InterPro" id="IPR001471">
    <property type="entry name" value="AP2/ERF_dom"/>
</dbReference>
<evidence type="ECO:0000259" key="10">
    <source>
        <dbReference type="PROSITE" id="PS51032"/>
    </source>
</evidence>
<dbReference type="Gene3D" id="3.30.730.10">
    <property type="entry name" value="AP2/ERF domain"/>
    <property type="match status" value="1"/>
</dbReference>
<evidence type="ECO:0000256" key="7">
    <source>
        <dbReference type="ARBA" id="ARBA00024343"/>
    </source>
</evidence>
<dbReference type="InterPro" id="IPR036955">
    <property type="entry name" value="AP2/ERF_dom_sf"/>
</dbReference>
<organism evidence="11">
    <name type="scientific">Anthurium amnicola</name>
    <dbReference type="NCBI Taxonomy" id="1678845"/>
    <lineage>
        <taxon>Eukaryota</taxon>
        <taxon>Viridiplantae</taxon>
        <taxon>Streptophyta</taxon>
        <taxon>Embryophyta</taxon>
        <taxon>Tracheophyta</taxon>
        <taxon>Spermatophyta</taxon>
        <taxon>Magnoliopsida</taxon>
        <taxon>Liliopsida</taxon>
        <taxon>Araceae</taxon>
        <taxon>Pothoideae</taxon>
        <taxon>Potheae</taxon>
        <taxon>Anthurium</taxon>
    </lineage>
</organism>
<keyword evidence="6" id="KW-0539">Nucleus</keyword>
<evidence type="ECO:0000256" key="2">
    <source>
        <dbReference type="ARBA" id="ARBA00022745"/>
    </source>
</evidence>
<keyword evidence="4" id="KW-0238">DNA-binding</keyword>
<evidence type="ECO:0000256" key="6">
    <source>
        <dbReference type="ARBA" id="ARBA00023242"/>
    </source>
</evidence>
<feature type="region of interest" description="Disordered" evidence="9">
    <location>
        <begin position="1"/>
        <end position="53"/>
    </location>
</feature>
<dbReference type="GO" id="GO:0009873">
    <property type="term" value="P:ethylene-activated signaling pathway"/>
    <property type="evidence" value="ECO:0007669"/>
    <property type="project" value="UniProtKB-KW"/>
</dbReference>
<dbReference type="EMBL" id="GDJX01025830">
    <property type="protein sequence ID" value="JAT42106.1"/>
    <property type="molecule type" value="Transcribed_RNA"/>
</dbReference>